<sequence>MNNTRTPSSSKPRRASILDLWESARSRKEEHAYDDDNDVGSSDVLSPGTARLDQVREQRQRRHSLNRTPTSKRSDDSMSTSLGGKNPVNAGRRPSRAPPPPPPAQMGSAMISVLPTKTSPVGTSQHPFQPRSEERNSEGREYGDGNIIGGGEGEVEEAVKNDVSAFSNGLSAISSNQTEGFKRRLRTDYL</sequence>
<feature type="region of interest" description="Disordered" evidence="1">
    <location>
        <begin position="1"/>
        <end position="152"/>
    </location>
</feature>
<gene>
    <name evidence="2" type="ORF">TrLO_g14985</name>
</gene>
<proteinExistence type="predicted"/>
<dbReference type="EMBL" id="BRXW01000914">
    <property type="protein sequence ID" value="GMH79280.1"/>
    <property type="molecule type" value="Genomic_DNA"/>
</dbReference>
<feature type="compositionally biased region" description="Polar residues" evidence="1">
    <location>
        <begin position="115"/>
        <end position="127"/>
    </location>
</feature>
<protein>
    <submittedName>
        <fullName evidence="2">Uncharacterized protein</fullName>
    </submittedName>
</protein>
<dbReference type="OrthoDB" id="10435697at2759"/>
<evidence type="ECO:0000313" key="3">
    <source>
        <dbReference type="Proteomes" id="UP001165122"/>
    </source>
</evidence>
<feature type="compositionally biased region" description="Polar residues" evidence="1">
    <location>
        <begin position="66"/>
        <end position="83"/>
    </location>
</feature>
<name>A0A9W7EIL8_9STRA</name>
<feature type="compositionally biased region" description="Basic and acidic residues" evidence="1">
    <location>
        <begin position="22"/>
        <end position="31"/>
    </location>
</feature>
<evidence type="ECO:0000256" key="1">
    <source>
        <dbReference type="SAM" id="MobiDB-lite"/>
    </source>
</evidence>
<reference evidence="3" key="1">
    <citation type="journal article" date="2023" name="Commun. Biol.">
        <title>Genome analysis of Parmales, the sister group of diatoms, reveals the evolutionary specialization of diatoms from phago-mixotrophs to photoautotrophs.</title>
        <authorList>
            <person name="Ban H."/>
            <person name="Sato S."/>
            <person name="Yoshikawa S."/>
            <person name="Yamada K."/>
            <person name="Nakamura Y."/>
            <person name="Ichinomiya M."/>
            <person name="Sato N."/>
            <person name="Blanc-Mathieu R."/>
            <person name="Endo H."/>
            <person name="Kuwata A."/>
            <person name="Ogata H."/>
        </authorList>
    </citation>
    <scope>NUCLEOTIDE SEQUENCE [LARGE SCALE GENOMIC DNA]</scope>
    <source>
        <strain evidence="3">NIES 3700</strain>
    </source>
</reference>
<accession>A0A9W7EIL8</accession>
<keyword evidence="3" id="KW-1185">Reference proteome</keyword>
<comment type="caution">
    <text evidence="2">The sequence shown here is derived from an EMBL/GenBank/DDBJ whole genome shotgun (WGS) entry which is preliminary data.</text>
</comment>
<dbReference type="Proteomes" id="UP001165122">
    <property type="component" value="Unassembled WGS sequence"/>
</dbReference>
<feature type="compositionally biased region" description="Basic and acidic residues" evidence="1">
    <location>
        <begin position="131"/>
        <end position="143"/>
    </location>
</feature>
<organism evidence="2 3">
    <name type="scientific">Triparma laevis f. longispina</name>
    <dbReference type="NCBI Taxonomy" id="1714387"/>
    <lineage>
        <taxon>Eukaryota</taxon>
        <taxon>Sar</taxon>
        <taxon>Stramenopiles</taxon>
        <taxon>Ochrophyta</taxon>
        <taxon>Bolidophyceae</taxon>
        <taxon>Parmales</taxon>
        <taxon>Triparmaceae</taxon>
        <taxon>Triparma</taxon>
    </lineage>
</organism>
<dbReference type="AlphaFoldDB" id="A0A9W7EIL8"/>
<feature type="compositionally biased region" description="Polar residues" evidence="1">
    <location>
        <begin position="1"/>
        <end position="10"/>
    </location>
</feature>
<evidence type="ECO:0000313" key="2">
    <source>
        <dbReference type="EMBL" id="GMH79280.1"/>
    </source>
</evidence>